<reference evidence="1 2" key="1">
    <citation type="submission" date="2016-01" db="EMBL/GenBank/DDBJ databases">
        <title>Genome Sequences of Twelve Sporeforming Bacillus Species Isolated from Foods.</title>
        <authorList>
            <person name="Berendsen E.M."/>
            <person name="Wells-Bennik M.H."/>
            <person name="Krawcyk A.O."/>
            <person name="De Jong A."/>
            <person name="Holsappel S."/>
            <person name="Eijlander R.T."/>
            <person name="Kuipers O.P."/>
        </authorList>
    </citation>
    <scope>NUCLEOTIDE SEQUENCE [LARGE SCALE GENOMIC DNA]</scope>
    <source>
        <strain evidence="1 2">B4102</strain>
    </source>
</reference>
<comment type="caution">
    <text evidence="1">The sequence shown here is derived from an EMBL/GenBank/DDBJ whole genome shotgun (WGS) entry which is preliminary data.</text>
</comment>
<evidence type="ECO:0000313" key="2">
    <source>
        <dbReference type="Proteomes" id="UP000075666"/>
    </source>
</evidence>
<organism evidence="1 2">
    <name type="scientific">Heyndrickxia sporothermodurans</name>
    <dbReference type="NCBI Taxonomy" id="46224"/>
    <lineage>
        <taxon>Bacteria</taxon>
        <taxon>Bacillati</taxon>
        <taxon>Bacillota</taxon>
        <taxon>Bacilli</taxon>
        <taxon>Bacillales</taxon>
        <taxon>Bacillaceae</taxon>
        <taxon>Heyndrickxia</taxon>
    </lineage>
</organism>
<dbReference type="EMBL" id="LQYN01000018">
    <property type="protein sequence ID" value="KYD10070.1"/>
    <property type="molecule type" value="Genomic_DNA"/>
</dbReference>
<accession>A0A150LCW7</accession>
<proteinExistence type="predicted"/>
<dbReference type="Proteomes" id="UP000075666">
    <property type="component" value="Unassembled WGS sequence"/>
</dbReference>
<keyword evidence="2" id="KW-1185">Reference proteome</keyword>
<sequence length="70" mass="7583">MFMDIASGPIEQCWNGAGKGRSGTIAVPGVLLSDRDREKRYHCYAGRTAMEPVKGEAVPLLCRAYCYGTG</sequence>
<dbReference type="STRING" id="46224.B4102_2354"/>
<name>A0A150LCW7_9BACI</name>
<evidence type="ECO:0000313" key="1">
    <source>
        <dbReference type="EMBL" id="KYD10070.1"/>
    </source>
</evidence>
<dbReference type="AlphaFoldDB" id="A0A150LCW7"/>
<protein>
    <submittedName>
        <fullName evidence="1">Uncharacterized protein</fullName>
    </submittedName>
</protein>
<dbReference type="PATRIC" id="fig|46224.3.peg.1364"/>
<gene>
    <name evidence="1" type="ORF">B4102_2354</name>
</gene>